<comment type="caution">
    <text evidence="1">The sequence shown here is derived from an EMBL/GenBank/DDBJ whole genome shotgun (WGS) entry which is preliminary data.</text>
</comment>
<dbReference type="Proteomes" id="UP000324222">
    <property type="component" value="Unassembled WGS sequence"/>
</dbReference>
<gene>
    <name evidence="1" type="ORF">E2C01_008705</name>
</gene>
<dbReference type="EMBL" id="VSRR010000462">
    <property type="protein sequence ID" value="MPC15902.1"/>
    <property type="molecule type" value="Genomic_DNA"/>
</dbReference>
<proteinExistence type="predicted"/>
<organism evidence="1 2">
    <name type="scientific">Portunus trituberculatus</name>
    <name type="common">Swimming crab</name>
    <name type="synonym">Neptunus trituberculatus</name>
    <dbReference type="NCBI Taxonomy" id="210409"/>
    <lineage>
        <taxon>Eukaryota</taxon>
        <taxon>Metazoa</taxon>
        <taxon>Ecdysozoa</taxon>
        <taxon>Arthropoda</taxon>
        <taxon>Crustacea</taxon>
        <taxon>Multicrustacea</taxon>
        <taxon>Malacostraca</taxon>
        <taxon>Eumalacostraca</taxon>
        <taxon>Eucarida</taxon>
        <taxon>Decapoda</taxon>
        <taxon>Pleocyemata</taxon>
        <taxon>Brachyura</taxon>
        <taxon>Eubrachyura</taxon>
        <taxon>Portunoidea</taxon>
        <taxon>Portunidae</taxon>
        <taxon>Portuninae</taxon>
        <taxon>Portunus</taxon>
    </lineage>
</organism>
<reference evidence="1 2" key="1">
    <citation type="submission" date="2019-05" db="EMBL/GenBank/DDBJ databases">
        <title>Another draft genome of Portunus trituberculatus and its Hox gene families provides insights of decapod evolution.</title>
        <authorList>
            <person name="Jeong J.-H."/>
            <person name="Song I."/>
            <person name="Kim S."/>
            <person name="Choi T."/>
            <person name="Kim D."/>
            <person name="Ryu S."/>
            <person name="Kim W."/>
        </authorList>
    </citation>
    <scope>NUCLEOTIDE SEQUENCE [LARGE SCALE GENOMIC DNA]</scope>
    <source>
        <tissue evidence="1">Muscle</tissue>
    </source>
</reference>
<sequence length="70" mass="7995">MCFTLKKILKPSTIFLNGKPVPYTRHHTFLGLLLEGSLLTWASHIDHMSISCMRQLNVMKRIAGIRWGAN</sequence>
<evidence type="ECO:0000313" key="1">
    <source>
        <dbReference type="EMBL" id="MPC15902.1"/>
    </source>
</evidence>
<protein>
    <submittedName>
        <fullName evidence="1">Uncharacterized protein</fullName>
    </submittedName>
</protein>
<accession>A0A5B7D1H6</accession>
<evidence type="ECO:0000313" key="2">
    <source>
        <dbReference type="Proteomes" id="UP000324222"/>
    </source>
</evidence>
<keyword evidence="2" id="KW-1185">Reference proteome</keyword>
<name>A0A5B7D1H6_PORTR</name>
<dbReference type="AlphaFoldDB" id="A0A5B7D1H6"/>